<sequence>MDTAEKKKSSKTPTKIYFRHIFLIALFATLFFFYMGDGYYSHFFSYNRGLFAATEKIAKLKMPPIPFVKNAGSKPIITAQGAYIVDTDSATPVFSKNEHVRFFPASTAKIMTALVALDVYKPTQVLTVSHVITEGQVVGVVPGERIRVQELLYGLLVHSGNDVAFVIADNYSGGRSAFVARMNEKAQAIGMKDTHFENSAGLDNNNQYTTPFDLSLAGRKLLQNELLSTIVSTPNITISDVDFIHFHHLTNVNKLLGKIAGIGGLKTGYTEEAGENLVTFYKHDGHEFLIVIMKSADRFADTEMIVNWITQAVGYLSL</sequence>
<dbReference type="GO" id="GO:0009002">
    <property type="term" value="F:serine-type D-Ala-D-Ala carboxypeptidase activity"/>
    <property type="evidence" value="ECO:0007669"/>
    <property type="project" value="InterPro"/>
</dbReference>
<evidence type="ECO:0000256" key="9">
    <source>
        <dbReference type="RuleBase" id="RU004016"/>
    </source>
</evidence>
<dbReference type="InterPro" id="IPR018044">
    <property type="entry name" value="Peptidase_S11"/>
</dbReference>
<evidence type="ECO:0000256" key="1">
    <source>
        <dbReference type="ARBA" id="ARBA00007164"/>
    </source>
</evidence>
<keyword evidence="5" id="KW-0573">Peptidoglycan synthesis</keyword>
<keyword evidence="3" id="KW-0378">Hydrolase</keyword>
<dbReference type="Pfam" id="PF00768">
    <property type="entry name" value="Peptidase_S11"/>
    <property type="match status" value="1"/>
</dbReference>
<dbReference type="AlphaFoldDB" id="A0A1F7GLI2"/>
<name>A0A1F7GLI2_9BACT</name>
<evidence type="ECO:0000313" key="13">
    <source>
        <dbReference type="Proteomes" id="UP000176850"/>
    </source>
</evidence>
<keyword evidence="10" id="KW-0812">Transmembrane</keyword>
<dbReference type="InterPro" id="IPR012338">
    <property type="entry name" value="Beta-lactam/transpept-like"/>
</dbReference>
<evidence type="ECO:0000256" key="5">
    <source>
        <dbReference type="ARBA" id="ARBA00022984"/>
    </source>
</evidence>
<accession>A0A1F7GLI2</accession>
<feature type="transmembrane region" description="Helical" evidence="10">
    <location>
        <begin position="16"/>
        <end position="35"/>
    </location>
</feature>
<keyword evidence="4" id="KW-0133">Cell shape</keyword>
<evidence type="ECO:0000313" key="12">
    <source>
        <dbReference type="EMBL" id="OGK19823.1"/>
    </source>
</evidence>
<protein>
    <recommendedName>
        <fullName evidence="11">Peptidase S11 D-alanyl-D-alanine carboxypeptidase A N-terminal domain-containing protein</fullName>
    </recommendedName>
</protein>
<keyword evidence="10" id="KW-1133">Transmembrane helix</keyword>
<dbReference type="EMBL" id="MFZH01000004">
    <property type="protein sequence ID" value="OGK19823.1"/>
    <property type="molecule type" value="Genomic_DNA"/>
</dbReference>
<dbReference type="PRINTS" id="PR00725">
    <property type="entry name" value="DADACBPTASE1"/>
</dbReference>
<keyword evidence="6" id="KW-0961">Cell wall biogenesis/degradation</keyword>
<feature type="binding site" evidence="8">
    <location>
        <position position="266"/>
    </location>
    <ligand>
        <name>substrate</name>
    </ligand>
</feature>
<dbReference type="Proteomes" id="UP000176850">
    <property type="component" value="Unassembled WGS sequence"/>
</dbReference>
<evidence type="ECO:0000256" key="6">
    <source>
        <dbReference type="ARBA" id="ARBA00023316"/>
    </source>
</evidence>
<proteinExistence type="inferred from homology"/>
<evidence type="ECO:0000256" key="8">
    <source>
        <dbReference type="PIRSR" id="PIRSR618044-2"/>
    </source>
</evidence>
<dbReference type="PANTHER" id="PTHR21581:SF6">
    <property type="entry name" value="TRAFFICKING PROTEIN PARTICLE COMPLEX SUBUNIT 12"/>
    <property type="match status" value="1"/>
</dbReference>
<organism evidence="12 13">
    <name type="scientific">Candidatus Roizmanbacteria bacterium RIFCSPHIGHO2_01_FULL_39_24</name>
    <dbReference type="NCBI Taxonomy" id="1802032"/>
    <lineage>
        <taxon>Bacteria</taxon>
        <taxon>Candidatus Roizmaniibacteriota</taxon>
    </lineage>
</organism>
<dbReference type="GO" id="GO:0009252">
    <property type="term" value="P:peptidoglycan biosynthetic process"/>
    <property type="evidence" value="ECO:0007669"/>
    <property type="project" value="UniProtKB-KW"/>
</dbReference>
<evidence type="ECO:0000256" key="3">
    <source>
        <dbReference type="ARBA" id="ARBA00022801"/>
    </source>
</evidence>
<keyword evidence="2" id="KW-0732">Signal</keyword>
<dbReference type="PANTHER" id="PTHR21581">
    <property type="entry name" value="D-ALANYL-D-ALANINE CARBOXYPEPTIDASE"/>
    <property type="match status" value="1"/>
</dbReference>
<evidence type="ECO:0000259" key="11">
    <source>
        <dbReference type="Pfam" id="PF00768"/>
    </source>
</evidence>
<feature type="active site" evidence="7">
    <location>
        <position position="159"/>
    </location>
</feature>
<evidence type="ECO:0000256" key="4">
    <source>
        <dbReference type="ARBA" id="ARBA00022960"/>
    </source>
</evidence>
<keyword evidence="10" id="KW-0472">Membrane</keyword>
<comment type="caution">
    <text evidence="12">The sequence shown here is derived from an EMBL/GenBank/DDBJ whole genome shotgun (WGS) entry which is preliminary data.</text>
</comment>
<feature type="domain" description="Peptidase S11 D-alanyl-D-alanine carboxypeptidase A N-terminal" evidence="11">
    <location>
        <begin position="71"/>
        <end position="294"/>
    </location>
</feature>
<dbReference type="SUPFAM" id="SSF56601">
    <property type="entry name" value="beta-lactamase/transpeptidase-like"/>
    <property type="match status" value="1"/>
</dbReference>
<feature type="active site" description="Acyl-ester intermediate" evidence="7">
    <location>
        <position position="106"/>
    </location>
</feature>
<dbReference type="GO" id="GO:0008360">
    <property type="term" value="P:regulation of cell shape"/>
    <property type="evidence" value="ECO:0007669"/>
    <property type="project" value="UniProtKB-KW"/>
</dbReference>
<gene>
    <name evidence="12" type="ORF">A2799_00620</name>
</gene>
<dbReference type="Gene3D" id="3.40.710.10">
    <property type="entry name" value="DD-peptidase/beta-lactamase superfamily"/>
    <property type="match status" value="1"/>
</dbReference>
<reference evidence="12 13" key="1">
    <citation type="journal article" date="2016" name="Nat. Commun.">
        <title>Thousands of microbial genomes shed light on interconnected biogeochemical processes in an aquifer system.</title>
        <authorList>
            <person name="Anantharaman K."/>
            <person name="Brown C.T."/>
            <person name="Hug L.A."/>
            <person name="Sharon I."/>
            <person name="Castelle C.J."/>
            <person name="Probst A.J."/>
            <person name="Thomas B.C."/>
            <person name="Singh A."/>
            <person name="Wilkins M.J."/>
            <person name="Karaoz U."/>
            <person name="Brodie E.L."/>
            <person name="Williams K.H."/>
            <person name="Hubbard S.S."/>
            <person name="Banfield J.F."/>
        </authorList>
    </citation>
    <scope>NUCLEOTIDE SEQUENCE [LARGE SCALE GENOMIC DNA]</scope>
</reference>
<dbReference type="GO" id="GO:0006508">
    <property type="term" value="P:proteolysis"/>
    <property type="evidence" value="ECO:0007669"/>
    <property type="project" value="InterPro"/>
</dbReference>
<dbReference type="InterPro" id="IPR001967">
    <property type="entry name" value="Peptidase_S11_N"/>
</dbReference>
<evidence type="ECO:0000256" key="2">
    <source>
        <dbReference type="ARBA" id="ARBA00022729"/>
    </source>
</evidence>
<evidence type="ECO:0000256" key="10">
    <source>
        <dbReference type="SAM" id="Phobius"/>
    </source>
</evidence>
<feature type="active site" description="Proton acceptor" evidence="7">
    <location>
        <position position="109"/>
    </location>
</feature>
<evidence type="ECO:0000256" key="7">
    <source>
        <dbReference type="PIRSR" id="PIRSR618044-1"/>
    </source>
</evidence>
<comment type="similarity">
    <text evidence="1 9">Belongs to the peptidase S11 family.</text>
</comment>
<dbReference type="GO" id="GO:0071555">
    <property type="term" value="P:cell wall organization"/>
    <property type="evidence" value="ECO:0007669"/>
    <property type="project" value="UniProtKB-KW"/>
</dbReference>